<name>A0A9E7U9N7_9EURY</name>
<keyword evidence="1" id="KW-0472">Membrane</keyword>
<feature type="transmembrane region" description="Helical" evidence="1">
    <location>
        <begin position="84"/>
        <end position="101"/>
    </location>
</feature>
<dbReference type="GeneID" id="74942260"/>
<dbReference type="Proteomes" id="UP001057580">
    <property type="component" value="Chromosome"/>
</dbReference>
<accession>A0A9E7U9N7</accession>
<feature type="transmembrane region" description="Helical" evidence="1">
    <location>
        <begin position="59"/>
        <end position="79"/>
    </location>
</feature>
<evidence type="ECO:0000313" key="3">
    <source>
        <dbReference type="Proteomes" id="UP001057580"/>
    </source>
</evidence>
<gene>
    <name evidence="2" type="ORF">N0B31_07520</name>
</gene>
<dbReference type="EMBL" id="CP104003">
    <property type="protein sequence ID" value="UWM56131.1"/>
    <property type="molecule type" value="Genomic_DNA"/>
</dbReference>
<keyword evidence="1" id="KW-0812">Transmembrane</keyword>
<dbReference type="AlphaFoldDB" id="A0A9E7U9N7"/>
<reference evidence="2" key="1">
    <citation type="submission" date="2022-09" db="EMBL/GenBank/DDBJ databases">
        <title>Diverse halophilic archaea isolated from saline environments.</title>
        <authorList>
            <person name="Cui H.-L."/>
        </authorList>
    </citation>
    <scope>NUCLEOTIDE SEQUENCE</scope>
    <source>
        <strain evidence="2">ZS-35-S2</strain>
    </source>
</reference>
<evidence type="ECO:0000313" key="2">
    <source>
        <dbReference type="EMBL" id="UWM56131.1"/>
    </source>
</evidence>
<sequence>MVSDTTPDYCPFCGARLRDEGGAYGAHLHRHDDCRERAEAWATQERGPASPWTGDGGSATLRLGLGAVVALVVLAYAVLVMGQLLVGLLAAGIVLGAFWYGPALV</sequence>
<dbReference type="RefSeq" id="WP_260595251.1">
    <property type="nucleotide sequence ID" value="NZ_CP104003.1"/>
</dbReference>
<keyword evidence="1" id="KW-1133">Transmembrane helix</keyword>
<protein>
    <submittedName>
        <fullName evidence="2">Uncharacterized protein</fullName>
    </submittedName>
</protein>
<organism evidence="2 3">
    <name type="scientific">Salinirubellus salinus</name>
    <dbReference type="NCBI Taxonomy" id="1364945"/>
    <lineage>
        <taxon>Archaea</taxon>
        <taxon>Methanobacteriati</taxon>
        <taxon>Methanobacteriota</taxon>
        <taxon>Stenosarchaea group</taxon>
        <taxon>Halobacteria</taxon>
        <taxon>Halobacteriales</taxon>
        <taxon>Natronomonadaceae</taxon>
        <taxon>Salinirubellus</taxon>
    </lineage>
</organism>
<keyword evidence="3" id="KW-1185">Reference proteome</keyword>
<dbReference type="Pfam" id="PF24333">
    <property type="entry name" value="DUF7501"/>
    <property type="match status" value="1"/>
</dbReference>
<dbReference type="KEGG" id="ssai:N0B31_07520"/>
<evidence type="ECO:0000256" key="1">
    <source>
        <dbReference type="SAM" id="Phobius"/>
    </source>
</evidence>
<dbReference type="InterPro" id="IPR055924">
    <property type="entry name" value="DUF7501"/>
</dbReference>
<proteinExistence type="predicted"/>